<protein>
    <submittedName>
        <fullName evidence="3">Uncharacterized protein</fullName>
    </submittedName>
</protein>
<feature type="compositionally biased region" description="Low complexity" evidence="1">
    <location>
        <begin position="47"/>
        <end position="60"/>
    </location>
</feature>
<feature type="compositionally biased region" description="Low complexity" evidence="1">
    <location>
        <begin position="179"/>
        <end position="189"/>
    </location>
</feature>
<dbReference type="Proteomes" id="UP000009877">
    <property type="component" value="Unassembled WGS sequence"/>
</dbReference>
<name>M2YDP2_9MICC</name>
<feature type="transmembrane region" description="Helical" evidence="2">
    <location>
        <begin position="286"/>
        <end position="306"/>
    </location>
</feature>
<feature type="compositionally biased region" description="Low complexity" evidence="1">
    <location>
        <begin position="221"/>
        <end position="257"/>
    </location>
</feature>
<evidence type="ECO:0000313" key="3">
    <source>
        <dbReference type="EMBL" id="EME36670.1"/>
    </source>
</evidence>
<dbReference type="RefSeq" id="WP_006214645.1">
    <property type="nucleotide sequence ID" value="NZ_ANHZ02000010.1"/>
</dbReference>
<evidence type="ECO:0000256" key="2">
    <source>
        <dbReference type="SAM" id="Phobius"/>
    </source>
</evidence>
<dbReference type="AlphaFoldDB" id="M2YDP2"/>
<accession>M2YDP2</accession>
<feature type="compositionally biased region" description="Basic and acidic residues" evidence="1">
    <location>
        <begin position="62"/>
        <end position="80"/>
    </location>
</feature>
<reference evidence="3 4" key="1">
    <citation type="journal article" date="2014" name="Genome Announc.">
        <title>Draft Genome Sequence of Kocuria palustris PEL.</title>
        <authorList>
            <person name="Sharma G."/>
            <person name="Khatri I."/>
            <person name="Subramanian S."/>
        </authorList>
    </citation>
    <scope>NUCLEOTIDE SEQUENCE [LARGE SCALE GENOMIC DNA]</scope>
    <source>
        <strain evidence="3 4">PEL</strain>
    </source>
</reference>
<proteinExistence type="predicted"/>
<gene>
    <name evidence="3" type="ORF">C884_00231</name>
</gene>
<comment type="caution">
    <text evidence="3">The sequence shown here is derived from an EMBL/GenBank/DDBJ whole genome shotgun (WGS) entry which is preliminary data.</text>
</comment>
<dbReference type="STRING" id="71999.KPaMU14_05245"/>
<keyword evidence="4" id="KW-1185">Reference proteome</keyword>
<keyword evidence="2" id="KW-0812">Transmembrane</keyword>
<evidence type="ECO:0000313" key="4">
    <source>
        <dbReference type="Proteomes" id="UP000009877"/>
    </source>
</evidence>
<feature type="region of interest" description="Disordered" evidence="1">
    <location>
        <begin position="1"/>
        <end position="267"/>
    </location>
</feature>
<evidence type="ECO:0000256" key="1">
    <source>
        <dbReference type="SAM" id="MobiDB-lite"/>
    </source>
</evidence>
<dbReference type="EMBL" id="ANHZ02000010">
    <property type="protein sequence ID" value="EME36670.1"/>
    <property type="molecule type" value="Genomic_DNA"/>
</dbReference>
<keyword evidence="2" id="KW-0472">Membrane</keyword>
<sequence>MSDGRFAQDSDAAPDDVTIPDPTDPDQQGLNPPAPIIDLDGDIAVGPSRPLGPRRLALLREQMAEHQQEIERSGTEDPAHVDPVLAQKQRRMAELASRAAISSDEDRRLADEAIAQTQSIQPITDEYLASLDEQEAHETQPGTSSLEEAPEEVSEQVEQPDRASDEASSDPVIQATPWSEPVPVVPASEPAEEPARDDLEESSETAQPSDSAETVEEHASSLESSEGAEANASEQSSPQDAAGAAGAAASDDQQAPSEPVRAVNAQGLQLMDPKDYRTPSDWRTPVLTIAAILVLALLAVLIIFFIL</sequence>
<keyword evidence="2" id="KW-1133">Transmembrane helix</keyword>
<organism evidence="3 4">
    <name type="scientific">Kocuria palustris PEL</name>
    <dbReference type="NCBI Taxonomy" id="1236550"/>
    <lineage>
        <taxon>Bacteria</taxon>
        <taxon>Bacillati</taxon>
        <taxon>Actinomycetota</taxon>
        <taxon>Actinomycetes</taxon>
        <taxon>Micrococcales</taxon>
        <taxon>Micrococcaceae</taxon>
        <taxon>Kocuria</taxon>
    </lineage>
</organism>